<keyword evidence="4 11" id="KW-0812">Transmembrane</keyword>
<keyword evidence="9 11" id="KW-0472">Membrane</keyword>
<evidence type="ECO:0000259" key="12">
    <source>
        <dbReference type="PROSITE" id="PS51201"/>
    </source>
</evidence>
<sequence length="793" mass="90899">MDENSPLIRRSKSVAGYNRNLTNSSNSNRQQKTFKSPERYSITKRPSIHSNLLSVTIDYDQISEEDETWVKSQRDFIKNAEKKPSIRQRLAYECDLGKKGRIWELFDAFLSVLFISFYIFFLPRVWLAKDRLQYVTSPLAIATWIAVFPVIAAFITYYFFVKEMDRTYMDVNGFVYIYPLRFIRANLSVQICFNPVKSSLFKISKLLRKGLRIGTTILFAILVVAAWVHIITYNQEIPKSIDYFDAVWFTVGITSGMSTNIVADNFWLKLVILYIMIMAAMFIPTYLTELISLIQQKSKYDHSFKPGKNIEHIIISGSFDSTSLFEFLREFFCQDHGMSTMNTVAVILNPEEPDDDTALLLDDPAFVNRVQYIIGSPAFRRSLEKVKADEACAAFLLAPKYSKNSDKDDAAQIMWSLALKKYNRKLPIYVQVLLPENVPHFDLLAKDILCIDEISMGLMAQSLVTPGFASLIVLLTTSITEQIARELERDAKYTKGTAGWAIEYINGAQHEIYAATLSDYFTGKTFLECSEIIYTQLEATLFAIGSVKSQLGILLNHSYPFQIFLNPCDYVIKGNEIVFVICDNAEITVRLAHFNTYDHKAKNWTQDMESFIRQPVHKSNDDGCFSSNDAISASTNQSKLKRRKSLNQEESRIQMPTLSDNTHVLLEPRTTALRVEILKHNIDMAKANCDDLLIDPQIKNIENHVLICDYGDKFPLNLDIFIAVLRENHSKCHNMPVVILSNSQPSELQKRTLEKFKDVFFVQGSPLRRYDLFRARVHFAKKCVVLSGMTNNY</sequence>
<dbReference type="PANTHER" id="PTHR10027:SF10">
    <property type="entry name" value="SLOWPOKE 2, ISOFORM D"/>
    <property type="match status" value="1"/>
</dbReference>
<feature type="domain" description="RCK N-terminal" evidence="12">
    <location>
        <begin position="310"/>
        <end position="456"/>
    </location>
</feature>
<dbReference type="PROSITE" id="PS51201">
    <property type="entry name" value="RCK_N"/>
    <property type="match status" value="1"/>
</dbReference>
<keyword evidence="7 11" id="KW-1133">Transmembrane helix</keyword>
<dbReference type="InterPro" id="IPR003929">
    <property type="entry name" value="K_chnl_BK_asu"/>
</dbReference>
<dbReference type="InterPro" id="IPR003148">
    <property type="entry name" value="RCK_N"/>
</dbReference>
<evidence type="ECO:0000256" key="7">
    <source>
        <dbReference type="ARBA" id="ARBA00022989"/>
    </source>
</evidence>
<dbReference type="AlphaFoldDB" id="A0A9N9J7W2"/>
<keyword evidence="8" id="KW-0406">Ion transport</keyword>
<feature type="non-terminal residue" evidence="13">
    <location>
        <position position="1"/>
    </location>
</feature>
<dbReference type="Pfam" id="PF03493">
    <property type="entry name" value="BK_channel_a"/>
    <property type="match status" value="1"/>
</dbReference>
<organism evidence="13 14">
    <name type="scientific">Dentiscutata erythropus</name>
    <dbReference type="NCBI Taxonomy" id="1348616"/>
    <lineage>
        <taxon>Eukaryota</taxon>
        <taxon>Fungi</taxon>
        <taxon>Fungi incertae sedis</taxon>
        <taxon>Mucoromycota</taxon>
        <taxon>Glomeromycotina</taxon>
        <taxon>Glomeromycetes</taxon>
        <taxon>Diversisporales</taxon>
        <taxon>Gigasporaceae</taxon>
        <taxon>Dentiscutata</taxon>
    </lineage>
</organism>
<evidence type="ECO:0000256" key="9">
    <source>
        <dbReference type="ARBA" id="ARBA00023136"/>
    </source>
</evidence>
<name>A0A9N9J7W2_9GLOM</name>
<dbReference type="OrthoDB" id="297496at2759"/>
<evidence type="ECO:0000256" key="1">
    <source>
        <dbReference type="ARBA" id="ARBA00004141"/>
    </source>
</evidence>
<evidence type="ECO:0000256" key="3">
    <source>
        <dbReference type="ARBA" id="ARBA00022538"/>
    </source>
</evidence>
<accession>A0A9N9J7W2</accession>
<evidence type="ECO:0000313" key="13">
    <source>
        <dbReference type="EMBL" id="CAG8768709.1"/>
    </source>
</evidence>
<dbReference type="Proteomes" id="UP000789405">
    <property type="component" value="Unassembled WGS sequence"/>
</dbReference>
<keyword evidence="6" id="KW-0630">Potassium</keyword>
<keyword evidence="14" id="KW-1185">Reference proteome</keyword>
<keyword evidence="2" id="KW-0813">Transport</keyword>
<feature type="transmembrane region" description="Helical" evidence="11">
    <location>
        <begin position="270"/>
        <end position="287"/>
    </location>
</feature>
<dbReference type="Gene3D" id="3.40.50.720">
    <property type="entry name" value="NAD(P)-binding Rossmann-like Domain"/>
    <property type="match status" value="2"/>
</dbReference>
<feature type="transmembrane region" description="Helical" evidence="11">
    <location>
        <begin position="243"/>
        <end position="263"/>
    </location>
</feature>
<dbReference type="PANTHER" id="PTHR10027">
    <property type="entry name" value="CALCIUM-ACTIVATED POTASSIUM CHANNEL ALPHA CHAIN"/>
    <property type="match status" value="1"/>
</dbReference>
<dbReference type="EMBL" id="CAJVPY010018812">
    <property type="protein sequence ID" value="CAG8768709.1"/>
    <property type="molecule type" value="Genomic_DNA"/>
</dbReference>
<reference evidence="13" key="1">
    <citation type="submission" date="2021-06" db="EMBL/GenBank/DDBJ databases">
        <authorList>
            <person name="Kallberg Y."/>
            <person name="Tangrot J."/>
            <person name="Rosling A."/>
        </authorList>
    </citation>
    <scope>NUCLEOTIDE SEQUENCE</scope>
    <source>
        <strain evidence="13">MA453B</strain>
    </source>
</reference>
<gene>
    <name evidence="13" type="ORF">DERYTH_LOCUS18485</name>
</gene>
<evidence type="ECO:0000256" key="5">
    <source>
        <dbReference type="ARBA" id="ARBA00022826"/>
    </source>
</evidence>
<keyword evidence="10" id="KW-0407">Ion channel</keyword>
<comment type="subcellular location">
    <subcellularLocation>
        <location evidence="1">Membrane</location>
        <topology evidence="1">Multi-pass membrane protein</topology>
    </subcellularLocation>
</comment>
<evidence type="ECO:0000313" key="14">
    <source>
        <dbReference type="Proteomes" id="UP000789405"/>
    </source>
</evidence>
<evidence type="ECO:0000256" key="2">
    <source>
        <dbReference type="ARBA" id="ARBA00022448"/>
    </source>
</evidence>
<comment type="caution">
    <text evidence="13">The sequence shown here is derived from an EMBL/GenBank/DDBJ whole genome shotgun (WGS) entry which is preliminary data.</text>
</comment>
<feature type="transmembrane region" description="Helical" evidence="11">
    <location>
        <begin position="139"/>
        <end position="160"/>
    </location>
</feature>
<dbReference type="GO" id="GO:0005267">
    <property type="term" value="F:potassium channel activity"/>
    <property type="evidence" value="ECO:0007669"/>
    <property type="project" value="UniProtKB-KW"/>
</dbReference>
<evidence type="ECO:0000256" key="6">
    <source>
        <dbReference type="ARBA" id="ARBA00022958"/>
    </source>
</evidence>
<feature type="transmembrane region" description="Helical" evidence="11">
    <location>
        <begin position="108"/>
        <end position="127"/>
    </location>
</feature>
<evidence type="ECO:0000256" key="8">
    <source>
        <dbReference type="ARBA" id="ARBA00023065"/>
    </source>
</evidence>
<dbReference type="GO" id="GO:0016020">
    <property type="term" value="C:membrane"/>
    <property type="evidence" value="ECO:0007669"/>
    <property type="project" value="UniProtKB-SubCell"/>
</dbReference>
<evidence type="ECO:0000256" key="10">
    <source>
        <dbReference type="ARBA" id="ARBA00023303"/>
    </source>
</evidence>
<dbReference type="InterPro" id="IPR047871">
    <property type="entry name" value="K_chnl_Slo-like"/>
</dbReference>
<evidence type="ECO:0000256" key="11">
    <source>
        <dbReference type="SAM" id="Phobius"/>
    </source>
</evidence>
<feature type="transmembrane region" description="Helical" evidence="11">
    <location>
        <begin position="211"/>
        <end position="231"/>
    </location>
</feature>
<protein>
    <submittedName>
        <fullName evidence="13">12282_t:CDS:1</fullName>
    </submittedName>
</protein>
<proteinExistence type="predicted"/>
<evidence type="ECO:0000256" key="4">
    <source>
        <dbReference type="ARBA" id="ARBA00022692"/>
    </source>
</evidence>
<keyword evidence="3" id="KW-0633">Potassium transport</keyword>
<keyword evidence="5" id="KW-0631">Potassium channel</keyword>
<dbReference type="Pfam" id="PF22614">
    <property type="entry name" value="Slo-like_RCK"/>
    <property type="match status" value="2"/>
</dbReference>